<evidence type="ECO:0000313" key="7">
    <source>
        <dbReference type="EMBL" id="KKS84188.1"/>
    </source>
</evidence>
<dbReference type="GO" id="GO:0019843">
    <property type="term" value="F:rRNA binding"/>
    <property type="evidence" value="ECO:0007669"/>
    <property type="project" value="UniProtKB-UniRule"/>
</dbReference>
<accession>A0A0G1FBI3</accession>
<dbReference type="Pfam" id="PF00453">
    <property type="entry name" value="Ribosomal_L20"/>
    <property type="match status" value="1"/>
</dbReference>
<evidence type="ECO:0000256" key="5">
    <source>
        <dbReference type="HAMAP-Rule" id="MF_00382"/>
    </source>
</evidence>
<protein>
    <recommendedName>
        <fullName evidence="4 5">Large ribosomal subunit protein bL20</fullName>
    </recommendedName>
</protein>
<gene>
    <name evidence="5" type="primary">rplT</name>
    <name evidence="7" type="ORF">UV59_C0025G0009</name>
</gene>
<evidence type="ECO:0000256" key="1">
    <source>
        <dbReference type="ARBA" id="ARBA00007698"/>
    </source>
</evidence>
<comment type="caution">
    <text evidence="7">The sequence shown here is derived from an EMBL/GenBank/DDBJ whole genome shotgun (WGS) entry which is preliminary data.</text>
</comment>
<dbReference type="AlphaFoldDB" id="A0A0G1FBI3"/>
<keyword evidence="2 5" id="KW-0689">Ribosomal protein</keyword>
<dbReference type="PANTHER" id="PTHR10986">
    <property type="entry name" value="39S RIBOSOMAL PROTEIN L20"/>
    <property type="match status" value="1"/>
</dbReference>
<reference evidence="7 8" key="1">
    <citation type="journal article" date="2015" name="Nature">
        <title>rRNA introns, odd ribosomes, and small enigmatic genomes across a large radiation of phyla.</title>
        <authorList>
            <person name="Brown C.T."/>
            <person name="Hug L.A."/>
            <person name="Thomas B.C."/>
            <person name="Sharon I."/>
            <person name="Castelle C.J."/>
            <person name="Singh A."/>
            <person name="Wilkins M.J."/>
            <person name="Williams K.H."/>
            <person name="Banfield J.F."/>
        </authorList>
    </citation>
    <scope>NUCLEOTIDE SEQUENCE [LARGE SCALE GENOMIC DNA]</scope>
</reference>
<dbReference type="GO" id="GO:0000027">
    <property type="term" value="P:ribosomal large subunit assembly"/>
    <property type="evidence" value="ECO:0007669"/>
    <property type="project" value="UniProtKB-UniRule"/>
</dbReference>
<evidence type="ECO:0000256" key="4">
    <source>
        <dbReference type="ARBA" id="ARBA00035172"/>
    </source>
</evidence>
<dbReference type="STRING" id="1618436.UV59_C0025G0009"/>
<organism evidence="7 8">
    <name type="scientific">Candidatus Gottesmanbacteria bacterium GW2011_GWA1_43_11</name>
    <dbReference type="NCBI Taxonomy" id="1618436"/>
    <lineage>
        <taxon>Bacteria</taxon>
        <taxon>Candidatus Gottesmaniibacteriota</taxon>
    </lineage>
</organism>
<keyword evidence="5 6" id="KW-0694">RNA-binding</keyword>
<evidence type="ECO:0000313" key="8">
    <source>
        <dbReference type="Proteomes" id="UP000034543"/>
    </source>
</evidence>
<evidence type="ECO:0000256" key="2">
    <source>
        <dbReference type="ARBA" id="ARBA00022980"/>
    </source>
</evidence>
<dbReference type="InterPro" id="IPR005813">
    <property type="entry name" value="Ribosomal_bL20"/>
</dbReference>
<comment type="similarity">
    <text evidence="1 5 6">Belongs to the bacterial ribosomal protein bL20 family.</text>
</comment>
<dbReference type="EMBL" id="LCFB01000025">
    <property type="protein sequence ID" value="KKS84188.1"/>
    <property type="molecule type" value="Genomic_DNA"/>
</dbReference>
<dbReference type="Gene3D" id="1.10.1900.20">
    <property type="entry name" value="Ribosomal protein L20"/>
    <property type="match status" value="1"/>
</dbReference>
<dbReference type="SUPFAM" id="SSF74731">
    <property type="entry name" value="Ribosomal protein L20"/>
    <property type="match status" value="1"/>
</dbReference>
<dbReference type="PRINTS" id="PR00062">
    <property type="entry name" value="RIBOSOMALL20"/>
</dbReference>
<dbReference type="GO" id="GO:1990904">
    <property type="term" value="C:ribonucleoprotein complex"/>
    <property type="evidence" value="ECO:0007669"/>
    <property type="project" value="UniProtKB-KW"/>
</dbReference>
<proteinExistence type="inferred from homology"/>
<keyword evidence="3 5" id="KW-0687">Ribonucleoprotein</keyword>
<dbReference type="GO" id="GO:0003735">
    <property type="term" value="F:structural constituent of ribosome"/>
    <property type="evidence" value="ECO:0007669"/>
    <property type="project" value="InterPro"/>
</dbReference>
<dbReference type="HAMAP" id="MF_00382">
    <property type="entry name" value="Ribosomal_bL20"/>
    <property type="match status" value="1"/>
</dbReference>
<dbReference type="CDD" id="cd07026">
    <property type="entry name" value="Ribosomal_L20"/>
    <property type="match status" value="1"/>
</dbReference>
<name>A0A0G1FBI3_9BACT</name>
<keyword evidence="5 6" id="KW-0699">rRNA-binding</keyword>
<evidence type="ECO:0000256" key="3">
    <source>
        <dbReference type="ARBA" id="ARBA00023274"/>
    </source>
</evidence>
<dbReference type="InterPro" id="IPR035566">
    <property type="entry name" value="Ribosomal_protein_bL20_C"/>
</dbReference>
<dbReference type="GO" id="GO:0005840">
    <property type="term" value="C:ribosome"/>
    <property type="evidence" value="ECO:0007669"/>
    <property type="project" value="UniProtKB-KW"/>
</dbReference>
<dbReference type="Gene3D" id="6.10.160.10">
    <property type="match status" value="1"/>
</dbReference>
<evidence type="ECO:0000256" key="6">
    <source>
        <dbReference type="RuleBase" id="RU000560"/>
    </source>
</evidence>
<comment type="function">
    <text evidence="5 6">Binds directly to 23S ribosomal RNA and is necessary for the in vitro assembly process of the 50S ribosomal subunit. It is not involved in the protein synthesizing functions of that subunit.</text>
</comment>
<dbReference type="GO" id="GO:0006412">
    <property type="term" value="P:translation"/>
    <property type="evidence" value="ECO:0007669"/>
    <property type="project" value="InterPro"/>
</dbReference>
<dbReference type="Proteomes" id="UP000034543">
    <property type="component" value="Unassembled WGS sequence"/>
</dbReference>
<sequence length="118" mass="13874">MSRVKRGVTVKAKHKKLLNLTKGYRMTKRRLVRVARETVLHAGEYAHTGRKLKKRDMRELWVSRINQSVQQMDLTYNQFINALKKSDIQLDRKTLADLAINDPQVFKIIVDKVRDQTN</sequence>
<dbReference type="FunFam" id="1.10.1900.20:FF:000001">
    <property type="entry name" value="50S ribosomal protein L20"/>
    <property type="match status" value="1"/>
</dbReference>
<dbReference type="NCBIfam" id="TIGR01032">
    <property type="entry name" value="rplT_bact"/>
    <property type="match status" value="1"/>
</dbReference>